<keyword evidence="1" id="KW-0862">Zinc</keyword>
<dbReference type="InterPro" id="IPR000571">
    <property type="entry name" value="Znf_CCCH"/>
</dbReference>
<dbReference type="EMBL" id="ATMH01006696">
    <property type="protein sequence ID" value="EPY25547.1"/>
    <property type="molecule type" value="Genomic_DNA"/>
</dbReference>
<evidence type="ECO:0000259" key="3">
    <source>
        <dbReference type="PROSITE" id="PS50103"/>
    </source>
</evidence>
<evidence type="ECO:0000256" key="2">
    <source>
        <dbReference type="SAM" id="MobiDB-lite"/>
    </source>
</evidence>
<proteinExistence type="predicted"/>
<keyword evidence="1" id="KW-0479">Metal-binding</keyword>
<sequence length="349" mass="36846">MSATAHRGKSKKCQRTASSQNVLDASGAPPGTFAVIDPFSKKLFIPLETMIETRAMHRQGVPSLCRIFLEGRCRQGANCFQAHADTTAVAVLRKQALAQPSCCIAHGVQCVLSGIPIDVTIFIKADDESVLDSLRLSEVAMTNGLRTLISAQCTGASGPAEVYVPISSLCRLHAGHNGSPCCRFEGDCGFVHLCREVLARLKLASALADGLKTPLCDTATPAPAEKAAAPESAAPLPMQLVTSPIAISVPDMAPKPPFEITASTPTARRGQMSSSRLSTSVGVVRTPPITFDPMALASTAPSIKDPQSFPFSMSPFTSRSFSSTPNGVVWRHNPYASTVPQQASSVIET</sequence>
<dbReference type="OrthoDB" id="270163at2759"/>
<dbReference type="GO" id="GO:0008270">
    <property type="term" value="F:zinc ion binding"/>
    <property type="evidence" value="ECO:0007669"/>
    <property type="project" value="UniProtKB-KW"/>
</dbReference>
<feature type="zinc finger region" description="C3H1-type" evidence="1">
    <location>
        <begin position="64"/>
        <end position="86"/>
    </location>
</feature>
<comment type="caution">
    <text evidence="4">The sequence shown here is derived from an EMBL/GenBank/DDBJ whole genome shotgun (WGS) entry which is preliminary data.</text>
</comment>
<reference evidence="4 5" key="1">
    <citation type="journal article" date="2013" name="PLoS ONE">
        <title>Predicting the Proteins of Angomonas deanei, Strigomonas culicis and Their Respective Endosymbionts Reveals New Aspects of the Trypanosomatidae Family.</title>
        <authorList>
            <person name="Motta M.C."/>
            <person name="Martins A.C."/>
            <person name="de Souza S.S."/>
            <person name="Catta-Preta C.M."/>
            <person name="Silva R."/>
            <person name="Klein C.C."/>
            <person name="de Almeida L.G."/>
            <person name="de Lima Cunha O."/>
            <person name="Ciapina L.P."/>
            <person name="Brocchi M."/>
            <person name="Colabardini A.C."/>
            <person name="de Araujo Lima B."/>
            <person name="Machado C.R."/>
            <person name="de Almeida Soares C.M."/>
            <person name="Probst C.M."/>
            <person name="de Menezes C.B."/>
            <person name="Thompson C.E."/>
            <person name="Bartholomeu D.C."/>
            <person name="Gradia D.F."/>
            <person name="Pavoni D.P."/>
            <person name="Grisard E.C."/>
            <person name="Fantinatti-Garboggini F."/>
            <person name="Marchini F.K."/>
            <person name="Rodrigues-Luiz G.F."/>
            <person name="Wagner G."/>
            <person name="Goldman G.H."/>
            <person name="Fietto J.L."/>
            <person name="Elias M.C."/>
            <person name="Goldman M.H."/>
            <person name="Sagot M.F."/>
            <person name="Pereira M."/>
            <person name="Stoco P.H."/>
            <person name="de Mendonca-Neto R.P."/>
            <person name="Teixeira S.M."/>
            <person name="Maciel T.E."/>
            <person name="de Oliveira Mendes T.A."/>
            <person name="Urmenyi T.P."/>
            <person name="de Souza W."/>
            <person name="Schenkman S."/>
            <person name="de Vasconcelos A.T."/>
        </authorList>
    </citation>
    <scope>NUCLEOTIDE SEQUENCE [LARGE SCALE GENOMIC DNA]</scope>
</reference>
<gene>
    <name evidence="4" type="ORF">STCU_06696</name>
</gene>
<dbReference type="PANTHER" id="PTHR37035">
    <property type="entry name" value="C3H1-TYPE DOMAIN-CONTAINING PROTEIN-RELATED"/>
    <property type="match status" value="1"/>
</dbReference>
<dbReference type="Proteomes" id="UP000015354">
    <property type="component" value="Unassembled WGS sequence"/>
</dbReference>
<keyword evidence="1" id="KW-0863">Zinc-finger</keyword>
<dbReference type="PANTHER" id="PTHR37035:SF2">
    <property type="entry name" value="C3H1-TYPE DOMAIN-CONTAINING PROTEIN"/>
    <property type="match status" value="1"/>
</dbReference>
<evidence type="ECO:0000256" key="1">
    <source>
        <dbReference type="PROSITE-ProRule" id="PRU00723"/>
    </source>
</evidence>
<feature type="region of interest" description="Disordered" evidence="2">
    <location>
        <begin position="1"/>
        <end position="24"/>
    </location>
</feature>
<feature type="compositionally biased region" description="Basic residues" evidence="2">
    <location>
        <begin position="1"/>
        <end position="14"/>
    </location>
</feature>
<organism evidence="4 5">
    <name type="scientific">Strigomonas culicis</name>
    <dbReference type="NCBI Taxonomy" id="28005"/>
    <lineage>
        <taxon>Eukaryota</taxon>
        <taxon>Discoba</taxon>
        <taxon>Euglenozoa</taxon>
        <taxon>Kinetoplastea</taxon>
        <taxon>Metakinetoplastina</taxon>
        <taxon>Trypanosomatida</taxon>
        <taxon>Trypanosomatidae</taxon>
        <taxon>Strigomonadinae</taxon>
        <taxon>Strigomonas</taxon>
    </lineage>
</organism>
<evidence type="ECO:0000313" key="5">
    <source>
        <dbReference type="Proteomes" id="UP000015354"/>
    </source>
</evidence>
<accession>S9U445</accession>
<dbReference type="InterPro" id="IPR053125">
    <property type="entry name" value="RNA-bd_mRNA_stabilization_reg"/>
</dbReference>
<evidence type="ECO:0000313" key="4">
    <source>
        <dbReference type="EMBL" id="EPY25547.1"/>
    </source>
</evidence>
<name>S9U445_9TRYP</name>
<dbReference type="PROSITE" id="PS50103">
    <property type="entry name" value="ZF_C3H1"/>
    <property type="match status" value="1"/>
</dbReference>
<dbReference type="AlphaFoldDB" id="S9U445"/>
<protein>
    <recommendedName>
        <fullName evidence="3">C3H1-type domain-containing protein</fullName>
    </recommendedName>
</protein>
<feature type="domain" description="C3H1-type" evidence="3">
    <location>
        <begin position="64"/>
        <end position="86"/>
    </location>
</feature>
<keyword evidence="5" id="KW-1185">Reference proteome</keyword>